<sequence>MSLPFEIKEAAANVVCSLLPDKSKTIYEKFYKRFSEWFASKKIMMVGGPVLYVKVISISQLKKRKRPLLKFLEVILEPKQVLPAASTQIQTLLEEKS</sequence>
<accession>A0AA38IK90</accession>
<dbReference type="Proteomes" id="UP001168821">
    <property type="component" value="Unassembled WGS sequence"/>
</dbReference>
<gene>
    <name evidence="1" type="ORF">Zmor_014625</name>
</gene>
<dbReference type="EMBL" id="JALNTZ010000004">
    <property type="protein sequence ID" value="KAJ3655497.1"/>
    <property type="molecule type" value="Genomic_DNA"/>
</dbReference>
<reference evidence="1" key="1">
    <citation type="journal article" date="2023" name="G3 (Bethesda)">
        <title>Whole genome assemblies of Zophobas morio and Tenebrio molitor.</title>
        <authorList>
            <person name="Kaur S."/>
            <person name="Stinson S.A."/>
            <person name="diCenzo G.C."/>
        </authorList>
    </citation>
    <scope>NUCLEOTIDE SEQUENCE</scope>
    <source>
        <strain evidence="1">QUZm001</strain>
    </source>
</reference>
<evidence type="ECO:0000313" key="2">
    <source>
        <dbReference type="Proteomes" id="UP001168821"/>
    </source>
</evidence>
<organism evidence="1 2">
    <name type="scientific">Zophobas morio</name>
    <dbReference type="NCBI Taxonomy" id="2755281"/>
    <lineage>
        <taxon>Eukaryota</taxon>
        <taxon>Metazoa</taxon>
        <taxon>Ecdysozoa</taxon>
        <taxon>Arthropoda</taxon>
        <taxon>Hexapoda</taxon>
        <taxon>Insecta</taxon>
        <taxon>Pterygota</taxon>
        <taxon>Neoptera</taxon>
        <taxon>Endopterygota</taxon>
        <taxon>Coleoptera</taxon>
        <taxon>Polyphaga</taxon>
        <taxon>Cucujiformia</taxon>
        <taxon>Tenebrionidae</taxon>
        <taxon>Zophobas</taxon>
    </lineage>
</organism>
<dbReference type="AlphaFoldDB" id="A0AA38IK90"/>
<proteinExistence type="predicted"/>
<evidence type="ECO:0000313" key="1">
    <source>
        <dbReference type="EMBL" id="KAJ3655497.1"/>
    </source>
</evidence>
<name>A0AA38IK90_9CUCU</name>
<comment type="caution">
    <text evidence="1">The sequence shown here is derived from an EMBL/GenBank/DDBJ whole genome shotgun (WGS) entry which is preliminary data.</text>
</comment>
<protein>
    <submittedName>
        <fullName evidence="1">Uncharacterized protein</fullName>
    </submittedName>
</protein>
<keyword evidence="2" id="KW-1185">Reference proteome</keyword>